<dbReference type="PANTHER" id="PTHR46360">
    <property type="entry name" value="DISKS LARGE HOMOLOG 5"/>
    <property type="match status" value="1"/>
</dbReference>
<dbReference type="PANTHER" id="PTHR46360:SF1">
    <property type="entry name" value="DISKS LARGE HOMOLOG 5"/>
    <property type="match status" value="1"/>
</dbReference>
<sequence>MPKPRNSLRNIGSVEKYESLVEKESRKSQLNSVGHNHSHDSAIDADLQEWELETLHFEIDWVNVDDFGFDLVGGKDDPRYPNDNAIFVSNVDENSWAFGKLR</sequence>
<evidence type="ECO:0000313" key="2">
    <source>
        <dbReference type="Proteomes" id="UP001209878"/>
    </source>
</evidence>
<dbReference type="AlphaFoldDB" id="A0AAD9KJI1"/>
<dbReference type="GO" id="GO:0035331">
    <property type="term" value="P:negative regulation of hippo signaling"/>
    <property type="evidence" value="ECO:0007669"/>
    <property type="project" value="TreeGrafter"/>
</dbReference>
<reference evidence="1" key="1">
    <citation type="journal article" date="2023" name="Mol. Biol. Evol.">
        <title>Third-Generation Sequencing Reveals the Adaptive Role of the Epigenome in Three Deep-Sea Polychaetes.</title>
        <authorList>
            <person name="Perez M."/>
            <person name="Aroh O."/>
            <person name="Sun Y."/>
            <person name="Lan Y."/>
            <person name="Juniper S.K."/>
            <person name="Young C.R."/>
            <person name="Angers B."/>
            <person name="Qian P.Y."/>
        </authorList>
    </citation>
    <scope>NUCLEOTIDE SEQUENCE</scope>
    <source>
        <strain evidence="1">R07B-5</strain>
    </source>
</reference>
<proteinExistence type="predicted"/>
<dbReference type="InterPro" id="IPR053004">
    <property type="entry name" value="MAGUK_Signaling_Regulators"/>
</dbReference>
<dbReference type="SUPFAM" id="SSF50156">
    <property type="entry name" value="PDZ domain-like"/>
    <property type="match status" value="1"/>
</dbReference>
<accession>A0AAD9KJI1</accession>
<dbReference type="InterPro" id="IPR036034">
    <property type="entry name" value="PDZ_sf"/>
</dbReference>
<protein>
    <submittedName>
        <fullName evidence="1">Uncharacterized protein</fullName>
    </submittedName>
</protein>
<dbReference type="Proteomes" id="UP001209878">
    <property type="component" value="Unassembled WGS sequence"/>
</dbReference>
<organism evidence="1 2">
    <name type="scientific">Ridgeia piscesae</name>
    <name type="common">Tubeworm</name>
    <dbReference type="NCBI Taxonomy" id="27915"/>
    <lineage>
        <taxon>Eukaryota</taxon>
        <taxon>Metazoa</taxon>
        <taxon>Spiralia</taxon>
        <taxon>Lophotrochozoa</taxon>
        <taxon>Annelida</taxon>
        <taxon>Polychaeta</taxon>
        <taxon>Sedentaria</taxon>
        <taxon>Canalipalpata</taxon>
        <taxon>Sabellida</taxon>
        <taxon>Siboglinidae</taxon>
        <taxon>Ridgeia</taxon>
    </lineage>
</organism>
<dbReference type="EMBL" id="JAODUO010001036">
    <property type="protein sequence ID" value="KAK2171703.1"/>
    <property type="molecule type" value="Genomic_DNA"/>
</dbReference>
<dbReference type="GO" id="GO:0005886">
    <property type="term" value="C:plasma membrane"/>
    <property type="evidence" value="ECO:0007669"/>
    <property type="project" value="TreeGrafter"/>
</dbReference>
<evidence type="ECO:0000313" key="1">
    <source>
        <dbReference type="EMBL" id="KAK2171703.1"/>
    </source>
</evidence>
<name>A0AAD9KJI1_RIDPI</name>
<dbReference type="Gene3D" id="2.30.42.10">
    <property type="match status" value="1"/>
</dbReference>
<comment type="caution">
    <text evidence="1">The sequence shown here is derived from an EMBL/GenBank/DDBJ whole genome shotgun (WGS) entry which is preliminary data.</text>
</comment>
<keyword evidence="2" id="KW-1185">Reference proteome</keyword>
<gene>
    <name evidence="1" type="ORF">NP493_1036g00048</name>
</gene>